<keyword evidence="4" id="KW-1185">Reference proteome</keyword>
<protein>
    <submittedName>
        <fullName evidence="3">NAD(P)-dependent dehydrogenase (Short-subunit alcohol dehydrogenase family)</fullName>
    </submittedName>
</protein>
<sequence>MRFNEKVVLVTGGGTGIGRAAALAFAGEGARVMVSGLEDEPLRQTVKAIEAAGGTAASLTGDVRVEDHVRALVAATAEQLGGLDVAFNNAGLMVGGRVADLEEPAWRTALSIATGTWLSMKHEIAYMREHGGGAIVNMSSIIGPHKAIPGTGAYGAAKAAITALTRTAAVENIGDGIRINAVSPGPIDTPFSLIRGETPEQQAQRMRTTLPIGRVGTVAEVAGAVLWLASPEAGFAVGADLVLDGGSTA</sequence>
<dbReference type="Proteomes" id="UP000294901">
    <property type="component" value="Unassembled WGS sequence"/>
</dbReference>
<dbReference type="PRINTS" id="PR00080">
    <property type="entry name" value="SDRFAMILY"/>
</dbReference>
<dbReference type="RefSeq" id="WP_133875995.1">
    <property type="nucleotide sequence ID" value="NZ_BOMD01000112.1"/>
</dbReference>
<dbReference type="InterPro" id="IPR002347">
    <property type="entry name" value="SDR_fam"/>
</dbReference>
<gene>
    <name evidence="3" type="ORF">C8E87_5817</name>
</gene>
<dbReference type="EMBL" id="SNWR01000001">
    <property type="protein sequence ID" value="TDO42054.1"/>
    <property type="molecule type" value="Genomic_DNA"/>
</dbReference>
<evidence type="ECO:0000313" key="4">
    <source>
        <dbReference type="Proteomes" id="UP000294901"/>
    </source>
</evidence>
<dbReference type="PROSITE" id="PS00061">
    <property type="entry name" value="ADH_SHORT"/>
    <property type="match status" value="1"/>
</dbReference>
<name>A0A4R6JYW8_9ACTN</name>
<evidence type="ECO:0000313" key="3">
    <source>
        <dbReference type="EMBL" id="TDO42054.1"/>
    </source>
</evidence>
<organism evidence="3 4">
    <name type="scientific">Paractinoplanes brasiliensis</name>
    <dbReference type="NCBI Taxonomy" id="52695"/>
    <lineage>
        <taxon>Bacteria</taxon>
        <taxon>Bacillati</taxon>
        <taxon>Actinomycetota</taxon>
        <taxon>Actinomycetes</taxon>
        <taxon>Micromonosporales</taxon>
        <taxon>Micromonosporaceae</taxon>
        <taxon>Paractinoplanes</taxon>
    </lineage>
</organism>
<dbReference type="PANTHER" id="PTHR24321:SF15">
    <property type="entry name" value="OXIDOREDUCTASE UCPA"/>
    <property type="match status" value="1"/>
</dbReference>
<dbReference type="GO" id="GO:0016491">
    <property type="term" value="F:oxidoreductase activity"/>
    <property type="evidence" value="ECO:0007669"/>
    <property type="project" value="UniProtKB-KW"/>
</dbReference>
<dbReference type="InterPro" id="IPR020904">
    <property type="entry name" value="Sc_DH/Rdtase_CS"/>
</dbReference>
<dbReference type="CDD" id="cd05233">
    <property type="entry name" value="SDR_c"/>
    <property type="match status" value="1"/>
</dbReference>
<dbReference type="Gene3D" id="3.40.50.720">
    <property type="entry name" value="NAD(P)-binding Rossmann-like Domain"/>
    <property type="match status" value="1"/>
</dbReference>
<dbReference type="PRINTS" id="PR00081">
    <property type="entry name" value="GDHRDH"/>
</dbReference>
<keyword evidence="2" id="KW-0560">Oxidoreductase</keyword>
<dbReference type="PANTHER" id="PTHR24321">
    <property type="entry name" value="DEHYDROGENASES, SHORT CHAIN"/>
    <property type="match status" value="1"/>
</dbReference>
<dbReference type="OrthoDB" id="517007at2"/>
<comment type="caution">
    <text evidence="3">The sequence shown here is derived from an EMBL/GenBank/DDBJ whole genome shotgun (WGS) entry which is preliminary data.</text>
</comment>
<dbReference type="FunFam" id="3.40.50.720:FF:000084">
    <property type="entry name" value="Short-chain dehydrogenase reductase"/>
    <property type="match status" value="1"/>
</dbReference>
<reference evidence="3 4" key="1">
    <citation type="submission" date="2019-03" db="EMBL/GenBank/DDBJ databases">
        <title>Sequencing the genomes of 1000 actinobacteria strains.</title>
        <authorList>
            <person name="Klenk H.-P."/>
        </authorList>
    </citation>
    <scope>NUCLEOTIDE SEQUENCE [LARGE SCALE GENOMIC DNA]</scope>
    <source>
        <strain evidence="3 4">DSM 43805</strain>
    </source>
</reference>
<dbReference type="Pfam" id="PF13561">
    <property type="entry name" value="adh_short_C2"/>
    <property type="match status" value="1"/>
</dbReference>
<comment type="similarity">
    <text evidence="1">Belongs to the short-chain dehydrogenases/reductases (SDR) family.</text>
</comment>
<evidence type="ECO:0000256" key="1">
    <source>
        <dbReference type="ARBA" id="ARBA00006484"/>
    </source>
</evidence>
<dbReference type="InterPro" id="IPR036291">
    <property type="entry name" value="NAD(P)-bd_dom_sf"/>
</dbReference>
<proteinExistence type="inferred from homology"/>
<accession>A0A4R6JYW8</accession>
<evidence type="ECO:0000256" key="2">
    <source>
        <dbReference type="ARBA" id="ARBA00023002"/>
    </source>
</evidence>
<dbReference type="SUPFAM" id="SSF51735">
    <property type="entry name" value="NAD(P)-binding Rossmann-fold domains"/>
    <property type="match status" value="1"/>
</dbReference>
<dbReference type="AlphaFoldDB" id="A0A4R6JYW8"/>